<name>A0A077MES1_9MICO</name>
<dbReference type="Proteomes" id="UP000035720">
    <property type="component" value="Unassembled WGS sequence"/>
</dbReference>
<evidence type="ECO:0000313" key="3">
    <source>
        <dbReference type="Proteomes" id="UP000035720"/>
    </source>
</evidence>
<dbReference type="EMBL" id="CAJC01000150">
    <property type="protein sequence ID" value="CCI53502.1"/>
    <property type="molecule type" value="Genomic_DNA"/>
</dbReference>
<sequence>MLFTTAGSAAPRRALVTSAAALTSILLVTGCGGSGGDGTSSGTPSFSTSTSTTAAPADLPGLSDLEASLTTLSADETLSSAARKLSGARSDLTDDMSDMRAAVKAALDQRKAARWDCGPLDAKRSAAWSVRTRVTESLDAGDTAYDKLASTLKAFSGKVDDASAAYDKLEKAASSLLASDAVSSRLDSAGTTIQAIAAQVTGAKASLAAAKDAFAEAEESADKQYATTRTLVDQCNAHWQHIQDLKDNKK</sequence>
<accession>A0A077MES1</accession>
<keyword evidence="3" id="KW-1185">Reference proteome</keyword>
<reference evidence="2 3" key="1">
    <citation type="journal article" date="2013" name="ISME J.">
        <title>A metabolic model for members of the genus Tetrasphaera involved in enhanced biological phosphorus removal.</title>
        <authorList>
            <person name="Kristiansen R."/>
            <person name="Nguyen H.T.T."/>
            <person name="Saunders A.M."/>
            <person name="Nielsen J.L."/>
            <person name="Wimmer R."/>
            <person name="Le V.Q."/>
            <person name="McIlroy S.J."/>
            <person name="Petrovski S."/>
            <person name="Seviour R.J."/>
            <person name="Calteau A."/>
            <person name="Nielsen K.L."/>
            <person name="Nielsen P.H."/>
        </authorList>
    </citation>
    <scope>NUCLEOTIDE SEQUENCE [LARGE SCALE GENOMIC DNA]</scope>
    <source>
        <strain evidence="2 3">Ben 74</strain>
    </source>
</reference>
<dbReference type="RefSeq" id="WP_048543850.1">
    <property type="nucleotide sequence ID" value="NZ_HF571038.1"/>
</dbReference>
<protein>
    <submittedName>
        <fullName evidence="2">Uncharacterized protein</fullName>
    </submittedName>
</protein>
<dbReference type="AlphaFoldDB" id="A0A077MES1"/>
<feature type="region of interest" description="Disordered" evidence="1">
    <location>
        <begin position="37"/>
        <end position="59"/>
    </location>
</feature>
<evidence type="ECO:0000256" key="1">
    <source>
        <dbReference type="SAM" id="MobiDB-lite"/>
    </source>
</evidence>
<feature type="compositionally biased region" description="Low complexity" evidence="1">
    <location>
        <begin position="40"/>
        <end position="53"/>
    </location>
</feature>
<organism evidence="2 3">
    <name type="scientific">Nostocoides jenkinsii Ben 74</name>
    <dbReference type="NCBI Taxonomy" id="1193518"/>
    <lineage>
        <taxon>Bacteria</taxon>
        <taxon>Bacillati</taxon>
        <taxon>Actinomycetota</taxon>
        <taxon>Actinomycetes</taxon>
        <taxon>Micrococcales</taxon>
        <taxon>Intrasporangiaceae</taxon>
        <taxon>Nostocoides</taxon>
    </lineage>
</organism>
<comment type="caution">
    <text evidence="2">The sequence shown here is derived from an EMBL/GenBank/DDBJ whole genome shotgun (WGS) entry which is preliminary data.</text>
</comment>
<gene>
    <name evidence="2" type="ORF">BN13_40054</name>
</gene>
<proteinExistence type="predicted"/>
<evidence type="ECO:0000313" key="2">
    <source>
        <dbReference type="EMBL" id="CCI53502.1"/>
    </source>
</evidence>